<keyword evidence="1 4" id="KW-0489">Methyltransferase</keyword>
<dbReference type="Pfam" id="PF01938">
    <property type="entry name" value="TRAM"/>
    <property type="match status" value="1"/>
</dbReference>
<dbReference type="PROSITE" id="PS01230">
    <property type="entry name" value="TRMA_1"/>
    <property type="match status" value="1"/>
</dbReference>
<feature type="binding site" evidence="4">
    <location>
        <position position="461"/>
    </location>
    <ligand>
        <name>S-adenosyl-L-methionine</name>
        <dbReference type="ChEBI" id="CHEBI:59789"/>
    </ligand>
</feature>
<evidence type="ECO:0000313" key="8">
    <source>
        <dbReference type="Proteomes" id="UP000011777"/>
    </source>
</evidence>
<dbReference type="InterPro" id="IPR030390">
    <property type="entry name" value="MeTrfase_TrmA_AS"/>
</dbReference>
<evidence type="ECO:0000256" key="4">
    <source>
        <dbReference type="PROSITE-ProRule" id="PRU01024"/>
    </source>
</evidence>
<reference evidence="7 8" key="1">
    <citation type="submission" date="2013-02" db="EMBL/GenBank/DDBJ databases">
        <title>Genome sequence of Candida maltosa Xu316, a potential industrial strain for xylitol and ethanol production.</title>
        <authorList>
            <person name="Yu J."/>
            <person name="Wang Q."/>
            <person name="Geng X."/>
            <person name="Bao W."/>
            <person name="He P."/>
            <person name="Cai J."/>
        </authorList>
    </citation>
    <scope>NUCLEOTIDE SEQUENCE [LARGE SCALE GENOMIC DNA]</scope>
    <source>
        <strain evidence="8">Xu316</strain>
    </source>
</reference>
<evidence type="ECO:0000256" key="2">
    <source>
        <dbReference type="ARBA" id="ARBA00022679"/>
    </source>
</evidence>
<gene>
    <name evidence="7" type="ORF">G210_0672</name>
</gene>
<dbReference type="InterPro" id="IPR025795">
    <property type="entry name" value="tRNA_(uracil-5-)_MeTrfase"/>
</dbReference>
<evidence type="ECO:0000259" key="6">
    <source>
        <dbReference type="Pfam" id="PF01938"/>
    </source>
</evidence>
<keyword evidence="8" id="KW-1185">Reference proteome</keyword>
<dbReference type="Proteomes" id="UP000011777">
    <property type="component" value="Unassembled WGS sequence"/>
</dbReference>
<keyword evidence="2 4" id="KW-0808">Transferase</keyword>
<keyword evidence="3 4" id="KW-0949">S-adenosyl-L-methionine</keyword>
<dbReference type="OrthoDB" id="10250660at2759"/>
<dbReference type="SUPFAM" id="SSF53335">
    <property type="entry name" value="S-adenosyl-L-methionine-dependent methyltransferases"/>
    <property type="match status" value="1"/>
</dbReference>
<dbReference type="Gene3D" id="3.40.50.150">
    <property type="entry name" value="Vaccinia Virus protein VP39"/>
    <property type="match status" value="2"/>
</dbReference>
<protein>
    <recommendedName>
        <fullName evidence="6">TRAM domain-containing protein</fullName>
    </recommendedName>
</protein>
<dbReference type="STRING" id="1245528.M3K1W3"/>
<evidence type="ECO:0000256" key="5">
    <source>
        <dbReference type="PROSITE-ProRule" id="PRU10015"/>
    </source>
</evidence>
<comment type="caution">
    <text evidence="7">The sequence shown here is derived from an EMBL/GenBank/DDBJ whole genome shotgun (WGS) entry which is preliminary data.</text>
</comment>
<dbReference type="Gene3D" id="2.40.50.1070">
    <property type="match status" value="1"/>
</dbReference>
<dbReference type="eggNOG" id="KOG2187">
    <property type="taxonomic scope" value="Eukaryota"/>
</dbReference>
<name>M3K1W3_CANMX</name>
<feature type="non-terminal residue" evidence="7">
    <location>
        <position position="1"/>
    </location>
</feature>
<comment type="similarity">
    <text evidence="4">Belongs to the class I-like SAM-binding methyltransferase superfamily. RNA M5U methyltransferase family.</text>
</comment>
<dbReference type="InterPro" id="IPR029063">
    <property type="entry name" value="SAM-dependent_MTases_sf"/>
</dbReference>
<dbReference type="InterPro" id="IPR010280">
    <property type="entry name" value="U5_MeTrfase_fam"/>
</dbReference>
<sequence>SSSFGTSCIVMSSTGSVGAVVSNTGKSVFGLFVSKTCCSSMESLPDDSSSTVLIGCGTVSKFSSIGSSTSWPLLSLSIFSDIINCSLAIANISTRNIHVSSSNFATYKKKQNISGLLKHLKKTKRRNDIANVTHPSKITFLEINDFLTHASGLKITHDEIKNNFDLIKAFLPNQREDEYVVDNVEVKGITSQGEGMAIIPKSAYWNNSTDNSREKYTVVLIPKTVIGDRVKVLVKMHHEYYAEGELLEVLNADSKESRRNNDLIVCKHFNECNGCQLQMLSYNDQLDFKKNVIHKAYNYFHPNIFNQIDSFGDVIGSPLQYSYRTKLTPHFTSYKGVTEKLGFQSAQHKGKINIDACPIATREINDKLVEAKEKYLGKPSTVSQLSLRQSLNVNQETGEFNEVALEGQNKVITERIGDFMFQFDSNCFFQNNNSILPSVLDYIKYHVAQIDKPIDNVIDTYCGVGFFGISLSKSFQENTKIFGIEISDSSIKYANHNVGLNHLDTNKIKFISGDASNMFSNKEFENSGITGKNSLVIVDPSRKGSDESFLKQLLDFEPEVVVYVSCNVFTQARDLAMLEKLQGNNVKYKVKDIRGFDFFPQTKHVKSVAILKKCI</sequence>
<dbReference type="HOGENOM" id="CLU_014689_3_2_1"/>
<evidence type="ECO:0000256" key="3">
    <source>
        <dbReference type="ARBA" id="ARBA00022691"/>
    </source>
</evidence>
<dbReference type="PROSITE" id="PS51622">
    <property type="entry name" value="SAM_MT_RNA_M5U_2"/>
    <property type="match status" value="1"/>
</dbReference>
<evidence type="ECO:0000313" key="7">
    <source>
        <dbReference type="EMBL" id="EMG48709.1"/>
    </source>
</evidence>
<dbReference type="CDD" id="cd02440">
    <property type="entry name" value="AdoMet_MTases"/>
    <property type="match status" value="1"/>
</dbReference>
<dbReference type="AlphaFoldDB" id="M3K1W3"/>
<feature type="domain" description="TRAM" evidence="6">
    <location>
        <begin position="183"/>
        <end position="247"/>
    </location>
</feature>
<dbReference type="Gene3D" id="2.40.50.140">
    <property type="entry name" value="Nucleic acid-binding proteins"/>
    <property type="match status" value="1"/>
</dbReference>
<feature type="binding site" evidence="4">
    <location>
        <position position="430"/>
    </location>
    <ligand>
        <name>S-adenosyl-L-methionine</name>
        <dbReference type="ChEBI" id="CHEBI:59789"/>
    </ligand>
</feature>
<evidence type="ECO:0000256" key="1">
    <source>
        <dbReference type="ARBA" id="ARBA00022603"/>
    </source>
</evidence>
<feature type="binding site" evidence="4">
    <location>
        <position position="485"/>
    </location>
    <ligand>
        <name>S-adenosyl-L-methionine</name>
        <dbReference type="ChEBI" id="CHEBI:59789"/>
    </ligand>
</feature>
<dbReference type="Pfam" id="PF05958">
    <property type="entry name" value="tRNA_U5-meth_tr"/>
    <property type="match status" value="1"/>
</dbReference>
<dbReference type="EMBL" id="AOGT01000999">
    <property type="protein sequence ID" value="EMG48709.1"/>
    <property type="molecule type" value="Genomic_DNA"/>
</dbReference>
<dbReference type="InterPro" id="IPR002792">
    <property type="entry name" value="TRAM_dom"/>
</dbReference>
<dbReference type="PANTHER" id="PTHR11061">
    <property type="entry name" value="RNA M5U METHYLTRANSFERASE"/>
    <property type="match status" value="1"/>
</dbReference>
<dbReference type="InterPro" id="IPR012340">
    <property type="entry name" value="NA-bd_OB-fold"/>
</dbReference>
<accession>M3K1W3</accession>
<organism evidence="7 8">
    <name type="scientific">Candida maltosa (strain Xu316)</name>
    <name type="common">Yeast</name>
    <dbReference type="NCBI Taxonomy" id="1245528"/>
    <lineage>
        <taxon>Eukaryota</taxon>
        <taxon>Fungi</taxon>
        <taxon>Dikarya</taxon>
        <taxon>Ascomycota</taxon>
        <taxon>Saccharomycotina</taxon>
        <taxon>Pichiomycetes</taxon>
        <taxon>Debaryomycetaceae</taxon>
        <taxon>Candida/Lodderomyces clade</taxon>
        <taxon>Candida</taxon>
    </lineage>
</organism>
<dbReference type="PROSITE" id="PS51687">
    <property type="entry name" value="SAM_MT_RNA_M5U"/>
    <property type="match status" value="1"/>
</dbReference>
<dbReference type="OMA" id="HEQGNFR"/>
<dbReference type="GO" id="GO:0030697">
    <property type="term" value="F:tRNA (uracil(54)-C5)-methyltransferase activity, S-adenosyl methionine-dependent"/>
    <property type="evidence" value="ECO:0007669"/>
    <property type="project" value="InterPro"/>
</dbReference>
<feature type="active site" description="Nucleophile" evidence="4">
    <location>
        <position position="566"/>
    </location>
</feature>
<dbReference type="GO" id="GO:0008033">
    <property type="term" value="P:tRNA processing"/>
    <property type="evidence" value="ECO:0007669"/>
    <property type="project" value="InterPro"/>
</dbReference>
<feature type="binding site" evidence="4">
    <location>
        <position position="539"/>
    </location>
    <ligand>
        <name>S-adenosyl-L-methionine</name>
        <dbReference type="ChEBI" id="CHEBI:59789"/>
    </ligand>
</feature>
<proteinExistence type="inferred from homology"/>
<dbReference type="GO" id="GO:0032259">
    <property type="term" value="P:methylation"/>
    <property type="evidence" value="ECO:0007669"/>
    <property type="project" value="UniProtKB-KW"/>
</dbReference>
<dbReference type="PANTHER" id="PTHR11061:SF30">
    <property type="entry name" value="TRNA (URACIL(54)-C(5))-METHYLTRANSFERASE"/>
    <property type="match status" value="1"/>
</dbReference>
<feature type="active site" evidence="5">
    <location>
        <position position="566"/>
    </location>
</feature>